<evidence type="ECO:0000313" key="8">
    <source>
        <dbReference type="EMBL" id="RPD64622.1"/>
    </source>
</evidence>
<dbReference type="STRING" id="1328759.A0A5C2SLJ4"/>
<comment type="similarity">
    <text evidence="2">Belongs to the TPX2 family.</text>
</comment>
<feature type="domain" description="TPX2 C-terminal" evidence="7">
    <location>
        <begin position="728"/>
        <end position="798"/>
    </location>
</feature>
<feature type="coiled-coil region" evidence="5">
    <location>
        <begin position="739"/>
        <end position="773"/>
    </location>
</feature>
<dbReference type="OrthoDB" id="3242303at2759"/>
<keyword evidence="5" id="KW-0175">Coiled coil</keyword>
<reference evidence="8" key="1">
    <citation type="journal article" date="2018" name="Genome Biol. Evol.">
        <title>Genomics and development of Lentinus tigrinus, a white-rot wood-decaying mushroom with dimorphic fruiting bodies.</title>
        <authorList>
            <person name="Wu B."/>
            <person name="Xu Z."/>
            <person name="Knudson A."/>
            <person name="Carlson A."/>
            <person name="Chen N."/>
            <person name="Kovaka S."/>
            <person name="LaButti K."/>
            <person name="Lipzen A."/>
            <person name="Pennachio C."/>
            <person name="Riley R."/>
            <person name="Schakwitz W."/>
            <person name="Umezawa K."/>
            <person name="Ohm R.A."/>
            <person name="Grigoriev I.V."/>
            <person name="Nagy L.G."/>
            <person name="Gibbons J."/>
            <person name="Hibbett D."/>
        </authorList>
    </citation>
    <scope>NUCLEOTIDE SEQUENCE [LARGE SCALE GENOMIC DNA]</scope>
    <source>
        <strain evidence="8">ALCF2SS1-6</strain>
    </source>
</reference>
<evidence type="ECO:0000256" key="3">
    <source>
        <dbReference type="ARBA" id="ARBA00022490"/>
    </source>
</evidence>
<comment type="subcellular location">
    <subcellularLocation>
        <location evidence="1">Cytoplasm</location>
        <location evidence="1">Cytoskeleton</location>
    </subcellularLocation>
</comment>
<feature type="compositionally biased region" description="Basic and acidic residues" evidence="6">
    <location>
        <begin position="669"/>
        <end position="679"/>
    </location>
</feature>
<evidence type="ECO:0000256" key="5">
    <source>
        <dbReference type="SAM" id="Coils"/>
    </source>
</evidence>
<feature type="compositionally biased region" description="Low complexity" evidence="6">
    <location>
        <begin position="331"/>
        <end position="343"/>
    </location>
</feature>
<keyword evidence="3" id="KW-0963">Cytoplasm</keyword>
<dbReference type="InterPro" id="IPR027329">
    <property type="entry name" value="TPX2_C"/>
</dbReference>
<feature type="compositionally biased region" description="Polar residues" evidence="6">
    <location>
        <begin position="592"/>
        <end position="615"/>
    </location>
</feature>
<dbReference type="Pfam" id="PF06886">
    <property type="entry name" value="TPX2"/>
    <property type="match status" value="1"/>
</dbReference>
<feature type="compositionally biased region" description="Polar residues" evidence="6">
    <location>
        <begin position="637"/>
        <end position="651"/>
    </location>
</feature>
<dbReference type="Proteomes" id="UP000313359">
    <property type="component" value="Unassembled WGS sequence"/>
</dbReference>
<evidence type="ECO:0000256" key="2">
    <source>
        <dbReference type="ARBA" id="ARBA00005885"/>
    </source>
</evidence>
<gene>
    <name evidence="8" type="ORF">L227DRAFT_571090</name>
</gene>
<evidence type="ECO:0000256" key="4">
    <source>
        <dbReference type="ARBA" id="ARBA00023212"/>
    </source>
</evidence>
<feature type="region of interest" description="Disordered" evidence="6">
    <location>
        <begin position="301"/>
        <end position="324"/>
    </location>
</feature>
<protein>
    <recommendedName>
        <fullName evidence="7">TPX2 C-terminal domain-containing protein</fullName>
    </recommendedName>
</protein>
<organism evidence="8 9">
    <name type="scientific">Lentinus tigrinus ALCF2SS1-6</name>
    <dbReference type="NCBI Taxonomy" id="1328759"/>
    <lineage>
        <taxon>Eukaryota</taxon>
        <taxon>Fungi</taxon>
        <taxon>Dikarya</taxon>
        <taxon>Basidiomycota</taxon>
        <taxon>Agaricomycotina</taxon>
        <taxon>Agaricomycetes</taxon>
        <taxon>Polyporales</taxon>
        <taxon>Polyporaceae</taxon>
        <taxon>Lentinus</taxon>
    </lineage>
</organism>
<keyword evidence="4" id="KW-0206">Cytoskeleton</keyword>
<evidence type="ECO:0000256" key="1">
    <source>
        <dbReference type="ARBA" id="ARBA00004245"/>
    </source>
</evidence>
<proteinExistence type="inferred from homology"/>
<feature type="region of interest" description="Disordered" evidence="6">
    <location>
        <begin position="330"/>
        <end position="349"/>
    </location>
</feature>
<evidence type="ECO:0000259" key="7">
    <source>
        <dbReference type="Pfam" id="PF06886"/>
    </source>
</evidence>
<sequence>MAELSLRHIPDLSDASGIPDFSDSSFQIPSAAHHADDLLADNTMDFFNTADDALNTPAPHFRPSVQPPLTLAELTPRSKLVRGAPVRSSLRPRPGVATPYRAAVQSGLSAAISEDLSPFRKRDPSFEIPSQTHHDLLMADNSANFLGAEETSVDAVSPPRCVPLTASPPSAGQAAGPSSSVTLVVIPQNPSVVRPTTPAAGGDMEIPAGSPQADADCGSANFVCPEAASGPTVSESIPEKAEKTNPYATSKKGKAKALPRTHLLDRQKKLSGGEGTKRKRAISSAVASKAATLKPLTASLARRTSYSGKKTAPIPRRRPQNVVPASARPELSLAGSSGQSSAADTNVKPFQSGGLADTLMSFGQKLIANAQKPDQCGNAADAAQNKTAIVPEPLLTMQEEDHRPTASMLDTNGDQRTEFNPDPGYLTISQLSPRKREAPATSPADAEEALNTVIRAPAATSERPTSPPSPMRSSIKRAGSPALEPAVHTRKRSKTASEQSAPLASRGHKPALRPSRVKNTPAAATSSGPSGASRTRRVVSATASVTSADRAARIDGVNKSGGPSLRSLSKSVPGGEGNTTALTAAHSVQDLIKSSQSTRNAALPNGTTSRSGHFTRSQRENVHTTQEQPSAGHAAGRSTSTATDRLPTNSLPAKPTKPSEFTFATSMRLEARSKSELEKSGGQGTSLRRSRAHAHHHPIPDFKALHAAQESVLAQKRAEIHPTVPMGFELSTETRAQERERFEEARRARELELERQAEEKRRQRELEEEAEIRELRKRAVPKANEVPEWYAFAPKKAKADTAGGPSAAS</sequence>
<evidence type="ECO:0000313" key="9">
    <source>
        <dbReference type="Proteomes" id="UP000313359"/>
    </source>
</evidence>
<keyword evidence="9" id="KW-1185">Reference proteome</keyword>
<feature type="region of interest" description="Disordered" evidence="6">
    <location>
        <begin position="228"/>
        <end position="283"/>
    </location>
</feature>
<feature type="compositionally biased region" description="Low complexity" evidence="6">
    <location>
        <begin position="520"/>
        <end position="533"/>
    </location>
</feature>
<evidence type="ECO:0000256" key="6">
    <source>
        <dbReference type="SAM" id="MobiDB-lite"/>
    </source>
</evidence>
<dbReference type="GO" id="GO:0005856">
    <property type="term" value="C:cytoskeleton"/>
    <property type="evidence" value="ECO:0007669"/>
    <property type="project" value="UniProtKB-SubCell"/>
</dbReference>
<name>A0A5C2SLJ4_9APHY</name>
<dbReference type="AlphaFoldDB" id="A0A5C2SLJ4"/>
<feature type="region of interest" description="Disordered" evidence="6">
    <location>
        <begin position="396"/>
        <end position="696"/>
    </location>
</feature>
<accession>A0A5C2SLJ4</accession>
<dbReference type="EMBL" id="ML122253">
    <property type="protein sequence ID" value="RPD64622.1"/>
    <property type="molecule type" value="Genomic_DNA"/>
</dbReference>